<evidence type="ECO:0000256" key="4">
    <source>
        <dbReference type="ARBA" id="ARBA00022801"/>
    </source>
</evidence>
<dbReference type="AlphaFoldDB" id="E4KNE6"/>
<dbReference type="GO" id="GO:0005737">
    <property type="term" value="C:cytoplasm"/>
    <property type="evidence" value="ECO:0007669"/>
    <property type="project" value="TreeGrafter"/>
</dbReference>
<dbReference type="EMBL" id="AENN01000011">
    <property type="protein sequence ID" value="EFR31516.1"/>
    <property type="molecule type" value="Genomic_DNA"/>
</dbReference>
<dbReference type="Proteomes" id="UP000005990">
    <property type="component" value="Unassembled WGS sequence"/>
</dbReference>
<accession>E4KNE6</accession>
<dbReference type="PANTHER" id="PTHR19288:SF46">
    <property type="entry name" value="HALOACID DEHALOGENASE-LIKE HYDROLASE DOMAIN-CONTAINING PROTEIN 2"/>
    <property type="match status" value="1"/>
</dbReference>
<keyword evidence="3" id="KW-0479">Metal-binding</keyword>
<keyword evidence="4 6" id="KW-0378">Hydrolase</keyword>
<gene>
    <name evidence="6" type="ORF">HMPREF9257_0308</name>
</gene>
<dbReference type="Pfam" id="PF13242">
    <property type="entry name" value="Hydrolase_like"/>
    <property type="match status" value="1"/>
</dbReference>
<dbReference type="Gene3D" id="3.40.50.1000">
    <property type="entry name" value="HAD superfamily/HAD-like"/>
    <property type="match status" value="2"/>
</dbReference>
<evidence type="ECO:0000256" key="5">
    <source>
        <dbReference type="ARBA" id="ARBA00022842"/>
    </source>
</evidence>
<comment type="similarity">
    <text evidence="2">Belongs to the HAD-like hydrolase superfamily. NagD family.</text>
</comment>
<evidence type="ECO:0000256" key="3">
    <source>
        <dbReference type="ARBA" id="ARBA00022723"/>
    </source>
</evidence>
<comment type="caution">
    <text evidence="6">The sequence shown here is derived from an EMBL/GenBank/DDBJ whole genome shotgun (WGS) entry which is preliminary data.</text>
</comment>
<dbReference type="eggNOG" id="COG0647">
    <property type="taxonomic scope" value="Bacteria"/>
</dbReference>
<dbReference type="InterPro" id="IPR036412">
    <property type="entry name" value="HAD-like_sf"/>
</dbReference>
<evidence type="ECO:0000313" key="6">
    <source>
        <dbReference type="EMBL" id="EFR31516.1"/>
    </source>
</evidence>
<sequence>MKHYKGYLIDLDGTVYFGKKRIPTAETFVRKLIASEVPLQFVTNNATRTPEEVAAMLNQYYEIPVNPDMIYTSSQALIDYLKVNEKGKRVHVVGEKALKDQLERAGFQLDQTNQADFLVQGLHKSATYESLGQAVQALLNGAKFYVTNTDQLIPTENGLYPSSGAITAFLSFASGLQPLVFGKPHAPIIEGAVKRLCLNKADVLLIGDNYQTDIQAGIQANLDTLLVLTGVTQAQEVKQLDPAPTYVVKDLSEWELG</sequence>
<dbReference type="InterPro" id="IPR023214">
    <property type="entry name" value="HAD_sf"/>
</dbReference>
<dbReference type="STRING" id="908337.HMPREF9257_0308"/>
<protein>
    <submittedName>
        <fullName evidence="6">HAD hydrolase, TIGR01457 family</fullName>
    </submittedName>
</protein>
<dbReference type="GO" id="GO:0046872">
    <property type="term" value="F:metal ion binding"/>
    <property type="evidence" value="ECO:0007669"/>
    <property type="project" value="UniProtKB-KW"/>
</dbReference>
<organism evidence="6 7">
    <name type="scientific">Eremococcus coleocola ACS-139-V-Col8</name>
    <dbReference type="NCBI Taxonomy" id="908337"/>
    <lineage>
        <taxon>Bacteria</taxon>
        <taxon>Bacillati</taxon>
        <taxon>Bacillota</taxon>
        <taxon>Bacilli</taxon>
        <taxon>Lactobacillales</taxon>
        <taxon>Aerococcaceae</taxon>
        <taxon>Eremococcus</taxon>
    </lineage>
</organism>
<dbReference type="OrthoDB" id="9810449at2"/>
<name>E4KNE6_9LACT</name>
<dbReference type="InterPro" id="IPR006357">
    <property type="entry name" value="HAD-SF_hydro_IIA"/>
</dbReference>
<dbReference type="Pfam" id="PF13344">
    <property type="entry name" value="Hydrolase_6"/>
    <property type="match status" value="1"/>
</dbReference>
<evidence type="ECO:0000256" key="1">
    <source>
        <dbReference type="ARBA" id="ARBA00001946"/>
    </source>
</evidence>
<dbReference type="NCBIfam" id="TIGR01457">
    <property type="entry name" value="HAD-SF-IIA-hyp2"/>
    <property type="match status" value="1"/>
</dbReference>
<comment type="cofactor">
    <cofactor evidence="1">
        <name>Mg(2+)</name>
        <dbReference type="ChEBI" id="CHEBI:18420"/>
    </cofactor>
</comment>
<keyword evidence="7" id="KW-1185">Reference proteome</keyword>
<dbReference type="RefSeq" id="WP_006418050.1">
    <property type="nucleotide sequence ID" value="NZ_AENN01000011.1"/>
</dbReference>
<reference evidence="6 7" key="1">
    <citation type="submission" date="2010-10" db="EMBL/GenBank/DDBJ databases">
        <authorList>
            <person name="Durkin A.S."/>
            <person name="Madupu R."/>
            <person name="Torralba M."/>
            <person name="Gillis M."/>
            <person name="Methe B."/>
            <person name="Sutton G."/>
            <person name="Nelson K.E."/>
        </authorList>
    </citation>
    <scope>NUCLEOTIDE SEQUENCE [LARGE SCALE GENOMIC DNA]</scope>
    <source>
        <strain evidence="6 7">ACS-139-V-Col8</strain>
    </source>
</reference>
<dbReference type="InterPro" id="IPR006354">
    <property type="entry name" value="HAD-SF_hydro_IIA_hyp1"/>
</dbReference>
<keyword evidence="5" id="KW-0460">Magnesium</keyword>
<evidence type="ECO:0000313" key="7">
    <source>
        <dbReference type="Proteomes" id="UP000005990"/>
    </source>
</evidence>
<proteinExistence type="inferred from homology"/>
<dbReference type="PANTHER" id="PTHR19288">
    <property type="entry name" value="4-NITROPHENYLPHOSPHATASE-RELATED"/>
    <property type="match status" value="1"/>
</dbReference>
<dbReference type="GO" id="GO:0016791">
    <property type="term" value="F:phosphatase activity"/>
    <property type="evidence" value="ECO:0007669"/>
    <property type="project" value="TreeGrafter"/>
</dbReference>
<dbReference type="NCBIfam" id="TIGR01460">
    <property type="entry name" value="HAD-SF-IIA"/>
    <property type="match status" value="1"/>
</dbReference>
<dbReference type="SUPFAM" id="SSF56784">
    <property type="entry name" value="HAD-like"/>
    <property type="match status" value="1"/>
</dbReference>
<evidence type="ECO:0000256" key="2">
    <source>
        <dbReference type="ARBA" id="ARBA00006696"/>
    </source>
</evidence>